<keyword evidence="2" id="KW-0812">Transmembrane</keyword>
<keyword evidence="4" id="KW-1185">Reference proteome</keyword>
<organism evidence="3 4">
    <name type="scientific">Pseudogymnoascus destructans (strain ATCC MYA-4855 / 20631-21)</name>
    <name type="common">Bat white-nose syndrome fungus</name>
    <name type="synonym">Geomyces destructans</name>
    <dbReference type="NCBI Taxonomy" id="658429"/>
    <lineage>
        <taxon>Eukaryota</taxon>
        <taxon>Fungi</taxon>
        <taxon>Dikarya</taxon>
        <taxon>Ascomycota</taxon>
        <taxon>Pezizomycotina</taxon>
        <taxon>Leotiomycetes</taxon>
        <taxon>Thelebolales</taxon>
        <taxon>Thelebolaceae</taxon>
        <taxon>Pseudogymnoascus</taxon>
    </lineage>
</organism>
<evidence type="ECO:0000256" key="2">
    <source>
        <dbReference type="SAM" id="Phobius"/>
    </source>
</evidence>
<evidence type="ECO:0000313" key="3">
    <source>
        <dbReference type="EMBL" id="ELR10677.1"/>
    </source>
</evidence>
<feature type="region of interest" description="Disordered" evidence="1">
    <location>
        <begin position="1"/>
        <end position="29"/>
    </location>
</feature>
<feature type="compositionally biased region" description="Low complexity" evidence="1">
    <location>
        <begin position="15"/>
        <end position="29"/>
    </location>
</feature>
<dbReference type="Proteomes" id="UP000011064">
    <property type="component" value="Unassembled WGS sequence"/>
</dbReference>
<dbReference type="AlphaFoldDB" id="L8GC92"/>
<keyword evidence="2" id="KW-0472">Membrane</keyword>
<name>L8GC92_PSED2</name>
<proteinExistence type="predicted"/>
<dbReference type="VEuPathDB" id="FungiDB:GMDG_08755"/>
<gene>
    <name evidence="3" type="ORF">GMDG_08755</name>
</gene>
<evidence type="ECO:0000313" key="4">
    <source>
        <dbReference type="Proteomes" id="UP000011064"/>
    </source>
</evidence>
<sequence length="238" mass="25209">MASGLRKPESEEIPQDIAEAAAAKAPITDAKKAPQTATADLAAGGGAVGTPTVAATIDSTKDALTPLAGSSKWADVAIMLLVVIGAAITVGGVLWRDADRDPAGLHHLEPGARHSRGRGGARHRRVVARRAADRLDLARRHRRQVRADPAGLPVRLPDGGRAPRNQGAAAVKLQTVQADLNAEKAARADDQKYLGEIARQKEEAEKVNDALKQYIDKLPAGDQCIATPDRLRELHKAR</sequence>
<accession>L8GC92</accession>
<protein>
    <submittedName>
        <fullName evidence="3">Uncharacterized protein</fullName>
    </submittedName>
</protein>
<reference evidence="4" key="1">
    <citation type="submission" date="2010-09" db="EMBL/GenBank/DDBJ databases">
        <title>The genome sequence of Geomyces destructans 20631-21.</title>
        <authorList>
            <consortium name="The Broad Institute Genome Sequencing Platform"/>
            <person name="Cuomo C.A."/>
            <person name="Blehert D.S."/>
            <person name="Lorch J.M."/>
            <person name="Young S.K."/>
            <person name="Zeng Q."/>
            <person name="Gargeya S."/>
            <person name="Fitzgerald M."/>
            <person name="Haas B."/>
            <person name="Abouelleil A."/>
            <person name="Alvarado L."/>
            <person name="Arachchi H.M."/>
            <person name="Berlin A."/>
            <person name="Brown A."/>
            <person name="Chapman S.B."/>
            <person name="Chen Z."/>
            <person name="Dunbar C."/>
            <person name="Freedman E."/>
            <person name="Gearin G."/>
            <person name="Gellesch M."/>
            <person name="Goldberg J."/>
            <person name="Griggs A."/>
            <person name="Gujja S."/>
            <person name="Heiman D."/>
            <person name="Howarth C."/>
            <person name="Larson L."/>
            <person name="Lui A."/>
            <person name="MacDonald P.J.P."/>
            <person name="Montmayeur A."/>
            <person name="Murphy C."/>
            <person name="Neiman D."/>
            <person name="Pearson M."/>
            <person name="Priest M."/>
            <person name="Roberts A."/>
            <person name="Saif S."/>
            <person name="Shea T."/>
            <person name="Shenoy N."/>
            <person name="Sisk P."/>
            <person name="Stolte C."/>
            <person name="Sykes S."/>
            <person name="Wortman J."/>
            <person name="Nusbaum C."/>
            <person name="Birren B."/>
        </authorList>
    </citation>
    <scope>NUCLEOTIDE SEQUENCE [LARGE SCALE GENOMIC DNA]</scope>
    <source>
        <strain evidence="4">ATCC MYA-4855 / 20631-21</strain>
    </source>
</reference>
<evidence type="ECO:0000256" key="1">
    <source>
        <dbReference type="SAM" id="MobiDB-lite"/>
    </source>
</evidence>
<feature type="transmembrane region" description="Helical" evidence="2">
    <location>
        <begin position="76"/>
        <end position="95"/>
    </location>
</feature>
<dbReference type="HOGENOM" id="CLU_1166277_0_0_1"/>
<dbReference type="EMBL" id="GL574134">
    <property type="protein sequence ID" value="ELR10677.1"/>
    <property type="molecule type" value="Genomic_DNA"/>
</dbReference>
<dbReference type="InParanoid" id="L8GC92"/>
<keyword evidence="2" id="KW-1133">Transmembrane helix</keyword>
<feature type="compositionally biased region" description="Basic and acidic residues" evidence="1">
    <location>
        <begin position="1"/>
        <end position="10"/>
    </location>
</feature>